<evidence type="ECO:0000313" key="1">
    <source>
        <dbReference type="EMBL" id="GAG30401.1"/>
    </source>
</evidence>
<feature type="non-terminal residue" evidence="1">
    <location>
        <position position="158"/>
    </location>
</feature>
<organism evidence="1">
    <name type="scientific">marine sediment metagenome</name>
    <dbReference type="NCBI Taxonomy" id="412755"/>
    <lineage>
        <taxon>unclassified sequences</taxon>
        <taxon>metagenomes</taxon>
        <taxon>ecological metagenomes</taxon>
    </lineage>
</organism>
<gene>
    <name evidence="1" type="ORF">S01H1_70047</name>
</gene>
<comment type="caution">
    <text evidence="1">The sequence shown here is derived from an EMBL/GenBank/DDBJ whole genome shotgun (WGS) entry which is preliminary data.</text>
</comment>
<accession>X0Y0F2</accession>
<dbReference type="EMBL" id="BARS01046545">
    <property type="protein sequence ID" value="GAG30401.1"/>
    <property type="molecule type" value="Genomic_DNA"/>
</dbReference>
<dbReference type="AlphaFoldDB" id="X0Y0F2"/>
<name>X0Y0F2_9ZZZZ</name>
<reference evidence="1" key="1">
    <citation type="journal article" date="2014" name="Front. Microbiol.">
        <title>High frequency of phylogenetically diverse reductive dehalogenase-homologous genes in deep subseafloor sedimentary metagenomes.</title>
        <authorList>
            <person name="Kawai M."/>
            <person name="Futagami T."/>
            <person name="Toyoda A."/>
            <person name="Takaki Y."/>
            <person name="Nishi S."/>
            <person name="Hori S."/>
            <person name="Arai W."/>
            <person name="Tsubouchi T."/>
            <person name="Morono Y."/>
            <person name="Uchiyama I."/>
            <person name="Ito T."/>
            <person name="Fujiyama A."/>
            <person name="Inagaki F."/>
            <person name="Takami H."/>
        </authorList>
    </citation>
    <scope>NUCLEOTIDE SEQUENCE</scope>
    <source>
        <strain evidence="1">Expedition CK06-06</strain>
    </source>
</reference>
<sequence>MFTSVASTSTAPDGSLNPLWIADRFRRLFEHNGVGSLDDLFNLRATEVLSKPTLPSWRERLAIDLEDGSGGSSRFYVKRFTRPPWGEQVRRILSGHAWRSTAGVERFWIESLSANGVPVPEVAAFAEQRTGIREHRSAIVLAEVPGQSLERWVVEHPS</sequence>
<protein>
    <recommendedName>
        <fullName evidence="2">Aminoglycoside phosphotransferase domain-containing protein</fullName>
    </recommendedName>
</protein>
<evidence type="ECO:0008006" key="2">
    <source>
        <dbReference type="Google" id="ProtNLM"/>
    </source>
</evidence>
<proteinExistence type="predicted"/>